<gene>
    <name evidence="1" type="ORF">FC43_GL001064</name>
</gene>
<evidence type="ECO:0000313" key="2">
    <source>
        <dbReference type="Proteomes" id="UP000050816"/>
    </source>
</evidence>
<evidence type="ECO:0000313" key="1">
    <source>
        <dbReference type="EMBL" id="KRL91646.1"/>
    </source>
</evidence>
<reference evidence="1 2" key="1">
    <citation type="journal article" date="2015" name="Genome Announc.">
        <title>Expanding the biotechnology potential of lactobacilli through comparative genomics of 213 strains and associated genera.</title>
        <authorList>
            <person name="Sun Z."/>
            <person name="Harris H.M."/>
            <person name="McCann A."/>
            <person name="Guo C."/>
            <person name="Argimon S."/>
            <person name="Zhang W."/>
            <person name="Yang X."/>
            <person name="Jeffery I.B."/>
            <person name="Cooney J.C."/>
            <person name="Kagawa T.F."/>
            <person name="Liu W."/>
            <person name="Song Y."/>
            <person name="Salvetti E."/>
            <person name="Wrobel A."/>
            <person name="Rasinkangas P."/>
            <person name="Parkhill J."/>
            <person name="Rea M.C."/>
            <person name="O'Sullivan O."/>
            <person name="Ritari J."/>
            <person name="Douillard F.P."/>
            <person name="Paul Ross R."/>
            <person name="Yang R."/>
            <person name="Briner A.E."/>
            <person name="Felis G.E."/>
            <person name="de Vos W.M."/>
            <person name="Barrangou R."/>
            <person name="Klaenhammer T.R."/>
            <person name="Caufield P.W."/>
            <person name="Cui Y."/>
            <person name="Zhang H."/>
            <person name="O'Toole P.W."/>
        </authorList>
    </citation>
    <scope>NUCLEOTIDE SEQUENCE [LARGE SCALE GENOMIC DNA]</scope>
    <source>
        <strain evidence="1 2">DSM 15946</strain>
    </source>
</reference>
<comment type="caution">
    <text evidence="1">The sequence shown here is derived from an EMBL/GenBank/DDBJ whole genome shotgun (WGS) entry which is preliminary data.</text>
</comment>
<dbReference type="Gene3D" id="3.60.21.10">
    <property type="match status" value="1"/>
</dbReference>
<name>A0A0R1UEB6_9LACO</name>
<dbReference type="EMBL" id="AZFK01000018">
    <property type="protein sequence ID" value="KRL91646.1"/>
    <property type="molecule type" value="Genomic_DNA"/>
</dbReference>
<protein>
    <submittedName>
        <fullName evidence="1">Phage related protein</fullName>
    </submittedName>
</protein>
<dbReference type="Proteomes" id="UP000050816">
    <property type="component" value="Unassembled WGS sequence"/>
</dbReference>
<accession>A0A0R1UEB6</accession>
<dbReference type="PATRIC" id="fig|1423760.3.peg.1121"/>
<proteinExistence type="predicted"/>
<dbReference type="SUPFAM" id="SSF56300">
    <property type="entry name" value="Metallo-dependent phosphatases"/>
    <property type="match status" value="1"/>
</dbReference>
<dbReference type="InterPro" id="IPR029052">
    <property type="entry name" value="Metallo-depent_PP-like"/>
</dbReference>
<organism evidence="1 2">
    <name type="scientific">Limosilactobacillus ingluviei DSM 15946</name>
    <dbReference type="NCBI Taxonomy" id="1423760"/>
    <lineage>
        <taxon>Bacteria</taxon>
        <taxon>Bacillati</taxon>
        <taxon>Bacillota</taxon>
        <taxon>Bacilli</taxon>
        <taxon>Lactobacillales</taxon>
        <taxon>Lactobacillaceae</taxon>
        <taxon>Limosilactobacillus</taxon>
    </lineage>
</organism>
<sequence length="367" mass="41896">MMQEAGFDDSDTNENYRGLVKRYQAAIGELPTVEEQRNLVANSKLEAIRGEIGRLNSLKLENQEEARKLRKMIRETNKDMVLIEEIANAIRDTAFIEADNRVILPDMDNEEDNDMVVCLSDIHYGAHVDIPENYYSTEVVEDLMVNYLNKVINLIKKHNVAKVEIVNLGDLIEHAYMRNQNLYDSEETLSEQIVHVTKLIIMFIQGIRDHVELVSYRGIAGNHDRMQGDKNSNLNADHAVNISNYIIQMWIELSGSDVDYIPTDGYFTDLEDRGFNFAFVHGDRNNLKKLSTLAELGEQHNKHYDAVIGGHVHHFNMTEVSNNRFQVTFGSIKGMDDYSVRLGRKSSRSQGVVLISDTGFEIQKVTL</sequence>
<dbReference type="AlphaFoldDB" id="A0A0R1UEB6"/>